<evidence type="ECO:0000313" key="2">
    <source>
        <dbReference type="EMBL" id="PWZ20072.1"/>
    </source>
</evidence>
<proteinExistence type="predicted"/>
<accession>A0A3L6EGB2</accession>
<protein>
    <submittedName>
        <fullName evidence="2">Uncharacterized protein</fullName>
    </submittedName>
</protein>
<comment type="caution">
    <text evidence="2">The sequence shown here is derived from an EMBL/GenBank/DDBJ whole genome shotgun (WGS) entry which is preliminary data.</text>
</comment>
<gene>
    <name evidence="2" type="ORF">Zm00014a_025985</name>
</gene>
<feature type="compositionally biased region" description="Polar residues" evidence="1">
    <location>
        <begin position="1"/>
        <end position="10"/>
    </location>
</feature>
<organism evidence="2">
    <name type="scientific">Zea mays</name>
    <name type="common">Maize</name>
    <dbReference type="NCBI Taxonomy" id="4577"/>
    <lineage>
        <taxon>Eukaryota</taxon>
        <taxon>Viridiplantae</taxon>
        <taxon>Streptophyta</taxon>
        <taxon>Embryophyta</taxon>
        <taxon>Tracheophyta</taxon>
        <taxon>Spermatophyta</taxon>
        <taxon>Magnoliopsida</taxon>
        <taxon>Liliopsida</taxon>
        <taxon>Poales</taxon>
        <taxon>Poaceae</taxon>
        <taxon>PACMAD clade</taxon>
        <taxon>Panicoideae</taxon>
        <taxon>Andropogonodae</taxon>
        <taxon>Andropogoneae</taxon>
        <taxon>Tripsacinae</taxon>
        <taxon>Zea</taxon>
    </lineage>
</organism>
<dbReference type="Proteomes" id="UP000251960">
    <property type="component" value="Chromosome 5"/>
</dbReference>
<sequence length="71" mass="7898">MLASATTTSAMRRRLTANVEGEDLDDEGGLQVDDVLGAEARARCRVVVVQRLHKLRRLQQQEGRRSLLSPP</sequence>
<reference evidence="2" key="1">
    <citation type="journal article" date="2018" name="Nat. Genet.">
        <title>Extensive intraspecific gene order and gene structural variations between Mo17 and other maize genomes.</title>
        <authorList>
            <person name="Sun S."/>
            <person name="Zhou Y."/>
            <person name="Chen J."/>
            <person name="Shi J."/>
            <person name="Zhao H."/>
            <person name="Zhao H."/>
            <person name="Song W."/>
            <person name="Zhang M."/>
            <person name="Cui Y."/>
            <person name="Dong X."/>
            <person name="Liu H."/>
            <person name="Ma X."/>
            <person name="Jiao Y."/>
            <person name="Wang B."/>
            <person name="Wei X."/>
            <person name="Stein J.C."/>
            <person name="Glaubitz J.C."/>
            <person name="Lu F."/>
            <person name="Yu G."/>
            <person name="Liang C."/>
            <person name="Fengler K."/>
            <person name="Li B."/>
            <person name="Rafalski A."/>
            <person name="Schnable P.S."/>
            <person name="Ware D.H."/>
            <person name="Buckler E.S."/>
            <person name="Lai J."/>
        </authorList>
    </citation>
    <scope>NUCLEOTIDE SEQUENCE [LARGE SCALE GENOMIC DNA]</scope>
    <source>
        <tissue evidence="2">Seedling</tissue>
    </source>
</reference>
<dbReference type="AlphaFoldDB" id="A0A3L6EGB2"/>
<evidence type="ECO:0000256" key="1">
    <source>
        <dbReference type="SAM" id="MobiDB-lite"/>
    </source>
</evidence>
<dbReference type="EMBL" id="NCVQ01000006">
    <property type="protein sequence ID" value="PWZ20072.1"/>
    <property type="molecule type" value="Genomic_DNA"/>
</dbReference>
<feature type="region of interest" description="Disordered" evidence="1">
    <location>
        <begin position="1"/>
        <end position="30"/>
    </location>
</feature>
<name>A0A3L6EGB2_MAIZE</name>